<feature type="transmembrane region" description="Helical" evidence="1">
    <location>
        <begin position="6"/>
        <end position="25"/>
    </location>
</feature>
<evidence type="ECO:0000313" key="3">
    <source>
        <dbReference type="Proteomes" id="UP000182486"/>
    </source>
</evidence>
<reference evidence="2 3" key="1">
    <citation type="submission" date="2016-09" db="EMBL/GenBank/DDBJ databases">
        <title>Couchioplanes caeruleus draft genome sequence.</title>
        <authorList>
            <person name="Sheehan J."/>
            <person name="Caffrey P."/>
        </authorList>
    </citation>
    <scope>NUCLEOTIDE SEQUENCE [LARGE SCALE GENOMIC DNA]</scope>
    <source>
        <strain evidence="2 3">DSM 43634</strain>
    </source>
</reference>
<dbReference type="AlphaFoldDB" id="A0A1K0GGE0"/>
<dbReference type="Proteomes" id="UP000182486">
    <property type="component" value="Unassembled WGS sequence"/>
</dbReference>
<protein>
    <submittedName>
        <fullName evidence="2">Uncharacterized protein</fullName>
    </submittedName>
</protein>
<keyword evidence="1" id="KW-0472">Membrane</keyword>
<sequence length="117" mass="12673">MTPAGSIALQLALSVATVIFTAYVARRVHQWYRHGFNRDLAYRKGCNQASRTLFQLAVRNHPVGSAPAAASAAPTAAASPAPAQVRAVVPRHHLPARTATDVHAERRETARLLHHQV</sequence>
<keyword evidence="1" id="KW-0812">Transmembrane</keyword>
<dbReference type="RefSeq" id="WP_071808275.1">
    <property type="nucleotide sequence ID" value="NZ_MEIA01000408.1"/>
</dbReference>
<proteinExistence type="predicted"/>
<evidence type="ECO:0000256" key="1">
    <source>
        <dbReference type="SAM" id="Phobius"/>
    </source>
</evidence>
<name>A0A1K0GGE0_9ACTN</name>
<organism evidence="2 3">
    <name type="scientific">Couchioplanes caeruleus subsp. caeruleus</name>
    <dbReference type="NCBI Taxonomy" id="56427"/>
    <lineage>
        <taxon>Bacteria</taxon>
        <taxon>Bacillati</taxon>
        <taxon>Actinomycetota</taxon>
        <taxon>Actinomycetes</taxon>
        <taxon>Micromonosporales</taxon>
        <taxon>Micromonosporaceae</taxon>
        <taxon>Couchioplanes</taxon>
    </lineage>
</organism>
<evidence type="ECO:0000313" key="2">
    <source>
        <dbReference type="EMBL" id="OJF11246.1"/>
    </source>
</evidence>
<comment type="caution">
    <text evidence="2">The sequence shown here is derived from an EMBL/GenBank/DDBJ whole genome shotgun (WGS) entry which is preliminary data.</text>
</comment>
<accession>A0A1K0GGE0</accession>
<dbReference type="EMBL" id="MEIA01000408">
    <property type="protein sequence ID" value="OJF11246.1"/>
    <property type="molecule type" value="Genomic_DNA"/>
</dbReference>
<gene>
    <name evidence="2" type="ORF">BG844_27575</name>
</gene>
<keyword evidence="3" id="KW-1185">Reference proteome</keyword>
<keyword evidence="1" id="KW-1133">Transmembrane helix</keyword>